<dbReference type="AlphaFoldDB" id="A0A1J5R8A8"/>
<evidence type="ECO:0000256" key="1">
    <source>
        <dbReference type="SAM" id="MobiDB-lite"/>
    </source>
</evidence>
<protein>
    <submittedName>
        <fullName evidence="2">Uncharacterized protein</fullName>
    </submittedName>
</protein>
<feature type="region of interest" description="Disordered" evidence="1">
    <location>
        <begin position="58"/>
        <end position="78"/>
    </location>
</feature>
<gene>
    <name evidence="2" type="ORF">GALL_259310</name>
</gene>
<name>A0A1J5R8A8_9ZZZZ</name>
<organism evidence="2">
    <name type="scientific">mine drainage metagenome</name>
    <dbReference type="NCBI Taxonomy" id="410659"/>
    <lineage>
        <taxon>unclassified sequences</taxon>
        <taxon>metagenomes</taxon>
        <taxon>ecological metagenomes</taxon>
    </lineage>
</organism>
<comment type="caution">
    <text evidence="2">The sequence shown here is derived from an EMBL/GenBank/DDBJ whole genome shotgun (WGS) entry which is preliminary data.</text>
</comment>
<accession>A0A1J5R8A8</accession>
<evidence type="ECO:0000313" key="2">
    <source>
        <dbReference type="EMBL" id="OIQ92097.1"/>
    </source>
</evidence>
<reference evidence="2" key="1">
    <citation type="submission" date="2016-10" db="EMBL/GenBank/DDBJ databases">
        <title>Sequence of Gallionella enrichment culture.</title>
        <authorList>
            <person name="Poehlein A."/>
            <person name="Muehling M."/>
            <person name="Daniel R."/>
        </authorList>
    </citation>
    <scope>NUCLEOTIDE SEQUENCE</scope>
</reference>
<dbReference type="EMBL" id="MLJW01000240">
    <property type="protein sequence ID" value="OIQ92097.1"/>
    <property type="molecule type" value="Genomic_DNA"/>
</dbReference>
<sequence length="136" mass="14067">MIIAVSWSSTWLMVTICPSFISTLMTSDAFTAILCARSPTVMVSGTCTSRTWGSAGATKRGCSFSRESRREPPLAPRQAAVPPLVSPRVLMARRLAASSAQEDDNCSDLTCFFALASAAPAPAVADAGLAGPAAGL</sequence>
<proteinExistence type="predicted"/>